<keyword evidence="5 7" id="KW-1133">Transmembrane helix</keyword>
<evidence type="ECO:0000256" key="8">
    <source>
        <dbReference type="SAM" id="MobiDB-lite"/>
    </source>
</evidence>
<accession>A0ABT9ZTJ7</accession>
<keyword evidence="2 7" id="KW-1003">Cell membrane</keyword>
<keyword evidence="6 7" id="KW-0472">Membrane</keyword>
<sequence length="293" mass="33159">MFVTIQPLNPVAFEFGPLTVHWYGLLIMMGAFLGYLLANHEAKRRGLPKDTFADLLLFAIPAAIIGARLYYVIFRWEHFAHNPISAFYIWEGGLAIHGALIAAVITAVIFAKKRGLSFWKIADIAAPSILLGQAIGRWGNFMNQEVYGNEVSRSVLESMMIPEFIINNMYINGTYYHPTFLYESLWNLLGVAILLYLRRVNLRRGEMFITYAIWYSVGRLYIEGIRSDYLLIFGVLKTAQVVSIITIIAGIAIIIYRRKKGLADKRYLDEEPSPAGNKGQAGKKSGKKKKKKK</sequence>
<feature type="transmembrane region" description="Helical" evidence="7">
    <location>
        <begin position="179"/>
        <end position="196"/>
    </location>
</feature>
<dbReference type="EC" id="2.5.1.145" evidence="7"/>
<dbReference type="PANTHER" id="PTHR30589:SF0">
    <property type="entry name" value="PHOSPHATIDYLGLYCEROL--PROLIPOPROTEIN DIACYLGLYCERYL TRANSFERASE"/>
    <property type="match status" value="1"/>
</dbReference>
<evidence type="ECO:0000313" key="10">
    <source>
        <dbReference type="Proteomes" id="UP001230005"/>
    </source>
</evidence>
<evidence type="ECO:0000256" key="2">
    <source>
        <dbReference type="ARBA" id="ARBA00022475"/>
    </source>
</evidence>
<feature type="binding site" evidence="7">
    <location>
        <position position="137"/>
    </location>
    <ligand>
        <name>a 1,2-diacyl-sn-glycero-3-phospho-(1'-sn-glycerol)</name>
        <dbReference type="ChEBI" id="CHEBI:64716"/>
    </ligand>
</feature>
<evidence type="ECO:0000256" key="7">
    <source>
        <dbReference type="HAMAP-Rule" id="MF_01147"/>
    </source>
</evidence>
<keyword evidence="4 7" id="KW-0812">Transmembrane</keyword>
<gene>
    <name evidence="7" type="primary">lgt</name>
    <name evidence="9" type="ORF">J2S74_001950</name>
</gene>
<dbReference type="Pfam" id="PF01790">
    <property type="entry name" value="LGT"/>
    <property type="match status" value="1"/>
</dbReference>
<comment type="function">
    <text evidence="7">Catalyzes the transfer of the diacylglyceryl group from phosphatidylglycerol to the sulfhydryl group of the N-terminal cysteine of a prolipoprotein, the first step in the formation of mature lipoproteins.</text>
</comment>
<name>A0ABT9ZTJ7_9BACI</name>
<evidence type="ECO:0000313" key="9">
    <source>
        <dbReference type="EMBL" id="MDQ0254571.1"/>
    </source>
</evidence>
<feature type="transmembrane region" description="Helical" evidence="7">
    <location>
        <begin position="94"/>
        <end position="111"/>
    </location>
</feature>
<proteinExistence type="inferred from homology"/>
<keyword evidence="3 7" id="KW-0808">Transferase</keyword>
<evidence type="ECO:0000256" key="4">
    <source>
        <dbReference type="ARBA" id="ARBA00022692"/>
    </source>
</evidence>
<dbReference type="HAMAP" id="MF_01147">
    <property type="entry name" value="Lgt"/>
    <property type="match status" value="1"/>
</dbReference>
<dbReference type="PROSITE" id="PS01311">
    <property type="entry name" value="LGT"/>
    <property type="match status" value="1"/>
</dbReference>
<organism evidence="9 10">
    <name type="scientific">Evansella vedderi</name>
    <dbReference type="NCBI Taxonomy" id="38282"/>
    <lineage>
        <taxon>Bacteria</taxon>
        <taxon>Bacillati</taxon>
        <taxon>Bacillota</taxon>
        <taxon>Bacilli</taxon>
        <taxon>Bacillales</taxon>
        <taxon>Bacillaceae</taxon>
        <taxon>Evansella</taxon>
    </lineage>
</organism>
<dbReference type="PANTHER" id="PTHR30589">
    <property type="entry name" value="PROLIPOPROTEIN DIACYLGLYCERYL TRANSFERASE"/>
    <property type="match status" value="1"/>
</dbReference>
<dbReference type="Proteomes" id="UP001230005">
    <property type="component" value="Unassembled WGS sequence"/>
</dbReference>
<dbReference type="EMBL" id="JAUSUG010000006">
    <property type="protein sequence ID" value="MDQ0254571.1"/>
    <property type="molecule type" value="Genomic_DNA"/>
</dbReference>
<feature type="transmembrane region" description="Helical" evidence="7">
    <location>
        <begin position="20"/>
        <end position="39"/>
    </location>
</feature>
<dbReference type="InterPro" id="IPR001640">
    <property type="entry name" value="Lgt"/>
</dbReference>
<comment type="subcellular location">
    <subcellularLocation>
        <location evidence="7">Cell membrane</location>
        <topology evidence="7">Multi-pass membrane protein</topology>
    </subcellularLocation>
</comment>
<evidence type="ECO:0000256" key="6">
    <source>
        <dbReference type="ARBA" id="ARBA00023136"/>
    </source>
</evidence>
<dbReference type="NCBIfam" id="TIGR00544">
    <property type="entry name" value="lgt"/>
    <property type="match status" value="1"/>
</dbReference>
<feature type="transmembrane region" description="Helical" evidence="7">
    <location>
        <begin position="51"/>
        <end position="74"/>
    </location>
</feature>
<comment type="similarity">
    <text evidence="1 7">Belongs to the Lgt family.</text>
</comment>
<feature type="compositionally biased region" description="Basic residues" evidence="8">
    <location>
        <begin position="284"/>
        <end position="293"/>
    </location>
</feature>
<comment type="caution">
    <text evidence="9">The sequence shown here is derived from an EMBL/GenBank/DDBJ whole genome shotgun (WGS) entry which is preliminary data.</text>
</comment>
<evidence type="ECO:0000256" key="1">
    <source>
        <dbReference type="ARBA" id="ARBA00007150"/>
    </source>
</evidence>
<keyword evidence="10" id="KW-1185">Reference proteome</keyword>
<dbReference type="GO" id="GO:0016740">
    <property type="term" value="F:transferase activity"/>
    <property type="evidence" value="ECO:0007669"/>
    <property type="project" value="UniProtKB-KW"/>
</dbReference>
<evidence type="ECO:0000256" key="5">
    <source>
        <dbReference type="ARBA" id="ARBA00022989"/>
    </source>
</evidence>
<protein>
    <recommendedName>
        <fullName evidence="7">Phosphatidylglycerol--prolipoprotein diacylglyceryl transferase</fullName>
        <ecNumber evidence="7">2.5.1.145</ecNumber>
    </recommendedName>
</protein>
<comment type="pathway">
    <text evidence="7">Protein modification; lipoprotein biosynthesis (diacylglyceryl transfer).</text>
</comment>
<reference evidence="9 10" key="1">
    <citation type="submission" date="2023-07" db="EMBL/GenBank/DDBJ databases">
        <title>Genomic Encyclopedia of Type Strains, Phase IV (KMG-IV): sequencing the most valuable type-strain genomes for metagenomic binning, comparative biology and taxonomic classification.</title>
        <authorList>
            <person name="Goeker M."/>
        </authorList>
    </citation>
    <scope>NUCLEOTIDE SEQUENCE [LARGE SCALE GENOMIC DNA]</scope>
    <source>
        <strain evidence="9 10">DSM 9768</strain>
    </source>
</reference>
<evidence type="ECO:0000256" key="3">
    <source>
        <dbReference type="ARBA" id="ARBA00022679"/>
    </source>
</evidence>
<feature type="region of interest" description="Disordered" evidence="8">
    <location>
        <begin position="268"/>
        <end position="293"/>
    </location>
</feature>
<dbReference type="RefSeq" id="WP_307324688.1">
    <property type="nucleotide sequence ID" value="NZ_JAUSUG010000006.1"/>
</dbReference>
<comment type="catalytic activity">
    <reaction evidence="7">
        <text>L-cysteinyl-[prolipoprotein] + a 1,2-diacyl-sn-glycero-3-phospho-(1'-sn-glycerol) = an S-1,2-diacyl-sn-glyceryl-L-cysteinyl-[prolipoprotein] + sn-glycerol 1-phosphate + H(+)</text>
        <dbReference type="Rhea" id="RHEA:56712"/>
        <dbReference type="Rhea" id="RHEA-COMP:14679"/>
        <dbReference type="Rhea" id="RHEA-COMP:14680"/>
        <dbReference type="ChEBI" id="CHEBI:15378"/>
        <dbReference type="ChEBI" id="CHEBI:29950"/>
        <dbReference type="ChEBI" id="CHEBI:57685"/>
        <dbReference type="ChEBI" id="CHEBI:64716"/>
        <dbReference type="ChEBI" id="CHEBI:140658"/>
        <dbReference type="EC" id="2.5.1.145"/>
    </reaction>
</comment>
<feature type="transmembrane region" description="Helical" evidence="7">
    <location>
        <begin position="231"/>
        <end position="256"/>
    </location>
</feature>